<dbReference type="EMBL" id="JAIFRP010000006">
    <property type="protein sequence ID" value="KAK2587636.1"/>
    <property type="molecule type" value="Genomic_DNA"/>
</dbReference>
<feature type="region of interest" description="Disordered" evidence="1">
    <location>
        <begin position="1"/>
        <end position="55"/>
    </location>
</feature>
<accession>A0AAD9RXC4</accession>
<gene>
    <name evidence="2" type="ORF">KPH14_003759</name>
</gene>
<comment type="caution">
    <text evidence="2">The sequence shown here is derived from an EMBL/GenBank/DDBJ whole genome shotgun (WGS) entry which is preliminary data.</text>
</comment>
<protein>
    <submittedName>
        <fullName evidence="2">Uncharacterized protein</fullName>
    </submittedName>
</protein>
<dbReference type="Proteomes" id="UP001258017">
    <property type="component" value="Unassembled WGS sequence"/>
</dbReference>
<feature type="compositionally biased region" description="Basic and acidic residues" evidence="1">
    <location>
        <begin position="10"/>
        <end position="22"/>
    </location>
</feature>
<proteinExistence type="predicted"/>
<evidence type="ECO:0000313" key="3">
    <source>
        <dbReference type="Proteomes" id="UP001258017"/>
    </source>
</evidence>
<reference evidence="2" key="1">
    <citation type="submission" date="2021-08" db="EMBL/GenBank/DDBJ databases">
        <authorList>
            <person name="Misof B."/>
            <person name="Oliver O."/>
            <person name="Podsiadlowski L."/>
            <person name="Donath A."/>
            <person name="Peters R."/>
            <person name="Mayer C."/>
            <person name="Rust J."/>
            <person name="Gunkel S."/>
            <person name="Lesny P."/>
            <person name="Martin S."/>
            <person name="Oeyen J.P."/>
            <person name="Petersen M."/>
            <person name="Panagiotis P."/>
            <person name="Wilbrandt J."/>
            <person name="Tanja T."/>
        </authorList>
    </citation>
    <scope>NUCLEOTIDE SEQUENCE</scope>
    <source>
        <strain evidence="2">GBR_01_08_01A</strain>
        <tissue evidence="2">Thorax + abdomen</tissue>
    </source>
</reference>
<name>A0AAD9RXC4_9HYME</name>
<evidence type="ECO:0000256" key="1">
    <source>
        <dbReference type="SAM" id="MobiDB-lite"/>
    </source>
</evidence>
<organism evidence="2 3">
    <name type="scientific">Odynerus spinipes</name>
    <dbReference type="NCBI Taxonomy" id="1348599"/>
    <lineage>
        <taxon>Eukaryota</taxon>
        <taxon>Metazoa</taxon>
        <taxon>Ecdysozoa</taxon>
        <taxon>Arthropoda</taxon>
        <taxon>Hexapoda</taxon>
        <taxon>Insecta</taxon>
        <taxon>Pterygota</taxon>
        <taxon>Neoptera</taxon>
        <taxon>Endopterygota</taxon>
        <taxon>Hymenoptera</taxon>
        <taxon>Apocrita</taxon>
        <taxon>Aculeata</taxon>
        <taxon>Vespoidea</taxon>
        <taxon>Vespidae</taxon>
        <taxon>Eumeninae</taxon>
        <taxon>Odynerus</taxon>
    </lineage>
</organism>
<reference evidence="2" key="2">
    <citation type="journal article" date="2023" name="Commun. Biol.">
        <title>Intrasexual cuticular hydrocarbon dimorphism in a wasp sheds light on hydrocarbon biosynthesis genes in Hymenoptera.</title>
        <authorList>
            <person name="Moris V.C."/>
            <person name="Podsiadlowski L."/>
            <person name="Martin S."/>
            <person name="Oeyen J.P."/>
            <person name="Donath A."/>
            <person name="Petersen M."/>
            <person name="Wilbrandt J."/>
            <person name="Misof B."/>
            <person name="Liedtke D."/>
            <person name="Thamm M."/>
            <person name="Scheiner R."/>
            <person name="Schmitt T."/>
            <person name="Niehuis O."/>
        </authorList>
    </citation>
    <scope>NUCLEOTIDE SEQUENCE</scope>
    <source>
        <strain evidence="2">GBR_01_08_01A</strain>
    </source>
</reference>
<dbReference type="AlphaFoldDB" id="A0AAD9RXC4"/>
<sequence>MAPSLPIDDGQGRRGVTQDKSKFVLGRGSGCNGGGTGGRSGAGSVGGGGGGAAGGSSGEYLRELAVSLIPSINVSWGGESSVYPEQILACSALEQHRAQ</sequence>
<keyword evidence="3" id="KW-1185">Reference proteome</keyword>
<evidence type="ECO:0000313" key="2">
    <source>
        <dbReference type="EMBL" id="KAK2587636.1"/>
    </source>
</evidence>
<feature type="compositionally biased region" description="Gly residues" evidence="1">
    <location>
        <begin position="27"/>
        <end position="55"/>
    </location>
</feature>